<proteinExistence type="predicted"/>
<feature type="compositionally biased region" description="Low complexity" evidence="1">
    <location>
        <begin position="266"/>
        <end position="279"/>
    </location>
</feature>
<dbReference type="Proteomes" id="UP001150907">
    <property type="component" value="Unassembled WGS sequence"/>
</dbReference>
<dbReference type="SUPFAM" id="SSF52833">
    <property type="entry name" value="Thioredoxin-like"/>
    <property type="match status" value="1"/>
</dbReference>
<feature type="signal peptide" evidence="2">
    <location>
        <begin position="1"/>
        <end position="25"/>
    </location>
</feature>
<sequence>MIVGVRVIACIAAIASLFAAQTAGAAPRAKKGSEGIAIGHDGIVIADKPVDEVTKESFLEYLDTKQSMLIGFYQLDKDESSKVLYSLNAFAKKAAARYPDLQVGKVDFKQNPYLTARMLLTGIPEMRLLIKGQGMLIVLLDTDAAYNLEVIDDAEELMEYMDNQLWLNEVPLGSQEQMYCSPFNFCGKMLGLFADKSSKIESVLPIPKWLALILIPALITFAGRFIIDGMYSAEEQIRNLLGRTRDSGTTVTAAQSVTEDSEPAADADASNSRNDASQAKQPKKKKTQ</sequence>
<dbReference type="Gene3D" id="3.40.30.10">
    <property type="entry name" value="Glutaredoxin"/>
    <property type="match status" value="1"/>
</dbReference>
<dbReference type="EMBL" id="JANBQF010000086">
    <property type="protein sequence ID" value="KAJ2005769.1"/>
    <property type="molecule type" value="Genomic_DNA"/>
</dbReference>
<comment type="caution">
    <text evidence="3">The sequence shown here is derived from an EMBL/GenBank/DDBJ whole genome shotgun (WGS) entry which is preliminary data.</text>
</comment>
<feature type="chain" id="PRO_5040913364" evidence="2">
    <location>
        <begin position="26"/>
        <end position="288"/>
    </location>
</feature>
<feature type="compositionally biased region" description="Polar residues" evidence="1">
    <location>
        <begin position="248"/>
        <end position="258"/>
    </location>
</feature>
<accession>A0A9W8BM94</accession>
<organism evidence="3 4">
    <name type="scientific">Coemansia thaxteri</name>
    <dbReference type="NCBI Taxonomy" id="2663907"/>
    <lineage>
        <taxon>Eukaryota</taxon>
        <taxon>Fungi</taxon>
        <taxon>Fungi incertae sedis</taxon>
        <taxon>Zoopagomycota</taxon>
        <taxon>Kickxellomycotina</taxon>
        <taxon>Kickxellomycetes</taxon>
        <taxon>Kickxellales</taxon>
        <taxon>Kickxellaceae</taxon>
        <taxon>Coemansia</taxon>
    </lineage>
</organism>
<dbReference type="InterPro" id="IPR036249">
    <property type="entry name" value="Thioredoxin-like_sf"/>
</dbReference>
<dbReference type="OrthoDB" id="5519112at2759"/>
<gene>
    <name evidence="3" type="ORF">H4R26_001765</name>
</gene>
<evidence type="ECO:0000256" key="2">
    <source>
        <dbReference type="SAM" id="SignalP"/>
    </source>
</evidence>
<reference evidence="3" key="1">
    <citation type="submission" date="2022-07" db="EMBL/GenBank/DDBJ databases">
        <title>Phylogenomic reconstructions and comparative analyses of Kickxellomycotina fungi.</title>
        <authorList>
            <person name="Reynolds N.K."/>
            <person name="Stajich J.E."/>
            <person name="Barry K."/>
            <person name="Grigoriev I.V."/>
            <person name="Crous P."/>
            <person name="Smith M.E."/>
        </authorList>
    </citation>
    <scope>NUCLEOTIDE SEQUENCE</scope>
    <source>
        <strain evidence="3">IMI 214461</strain>
    </source>
</reference>
<protein>
    <submittedName>
        <fullName evidence="3">Uncharacterized protein</fullName>
    </submittedName>
</protein>
<evidence type="ECO:0000313" key="3">
    <source>
        <dbReference type="EMBL" id="KAJ2005769.1"/>
    </source>
</evidence>
<evidence type="ECO:0000256" key="1">
    <source>
        <dbReference type="SAM" id="MobiDB-lite"/>
    </source>
</evidence>
<dbReference type="AlphaFoldDB" id="A0A9W8BM94"/>
<name>A0A9W8BM94_9FUNG</name>
<evidence type="ECO:0000313" key="4">
    <source>
        <dbReference type="Proteomes" id="UP001150907"/>
    </source>
</evidence>
<keyword evidence="2" id="KW-0732">Signal</keyword>
<feature type="region of interest" description="Disordered" evidence="1">
    <location>
        <begin position="248"/>
        <end position="288"/>
    </location>
</feature>
<keyword evidence="4" id="KW-1185">Reference proteome</keyword>